<proteinExistence type="predicted"/>
<comment type="caution">
    <text evidence="1">The sequence shown here is derived from an EMBL/GenBank/DDBJ whole genome shotgun (WGS) entry which is preliminary data.</text>
</comment>
<keyword evidence="2" id="KW-1185">Reference proteome</keyword>
<organism evidence="1 2">
    <name type="scientific">Prolixibacter bellariivorans</name>
    <dbReference type="NCBI Taxonomy" id="314319"/>
    <lineage>
        <taxon>Bacteria</taxon>
        <taxon>Pseudomonadati</taxon>
        <taxon>Bacteroidota</taxon>
        <taxon>Bacteroidia</taxon>
        <taxon>Marinilabiliales</taxon>
        <taxon>Prolixibacteraceae</taxon>
        <taxon>Prolixibacter</taxon>
    </lineage>
</organism>
<sequence length="82" mass="9545">MDPILQKAIVLIEEASNNDNFHFDYSGNLFATGESSADYSAYYFELSEDYFLILDFKDFSFDDFSIVSKSQKQLVYQLLNEE</sequence>
<dbReference type="AlphaFoldDB" id="A0A5M4B5R5"/>
<name>A0A5M4B5R5_9BACT</name>
<reference evidence="1 2" key="1">
    <citation type="submission" date="2019-10" db="EMBL/GenBank/DDBJ databases">
        <title>Prolixibacter strains distinguished by the presence of nitrate reductase genes were adept at nitrate-dependent anaerobic corrosion of metallic iron and carbon steel.</title>
        <authorList>
            <person name="Iino T."/>
            <person name="Shono N."/>
            <person name="Ito K."/>
            <person name="Nakamura R."/>
            <person name="Sueoka K."/>
            <person name="Harayama S."/>
            <person name="Ohkuma M."/>
        </authorList>
    </citation>
    <scope>NUCLEOTIDE SEQUENCE [LARGE SCALE GENOMIC DNA]</scope>
    <source>
        <strain evidence="1 2">JCM 13498</strain>
    </source>
</reference>
<dbReference type="RefSeq" id="WP_025866342.1">
    <property type="nucleotide sequence ID" value="NZ_BLAX01000001.1"/>
</dbReference>
<evidence type="ECO:0000313" key="2">
    <source>
        <dbReference type="Proteomes" id="UP000391834"/>
    </source>
</evidence>
<gene>
    <name evidence="1" type="ORF">PbJCM13498_40940</name>
</gene>
<protein>
    <submittedName>
        <fullName evidence="1">Uncharacterized protein</fullName>
    </submittedName>
</protein>
<dbReference type="Proteomes" id="UP000391834">
    <property type="component" value="Unassembled WGS sequence"/>
</dbReference>
<dbReference type="EMBL" id="BLAX01000001">
    <property type="protein sequence ID" value="GET35231.1"/>
    <property type="molecule type" value="Genomic_DNA"/>
</dbReference>
<accession>A0A5M4B5R5</accession>
<evidence type="ECO:0000313" key="1">
    <source>
        <dbReference type="EMBL" id="GET35231.1"/>
    </source>
</evidence>